<evidence type="ECO:0000313" key="3">
    <source>
        <dbReference type="EMBL" id="KAK0733699.1"/>
    </source>
</evidence>
<evidence type="ECO:0000313" key="4">
    <source>
        <dbReference type="Proteomes" id="UP001172101"/>
    </source>
</evidence>
<protein>
    <recommendedName>
        <fullName evidence="5">Suppressor of anucleate metulae protein B</fullName>
    </recommendedName>
</protein>
<keyword evidence="1" id="KW-0175">Coiled coil</keyword>
<evidence type="ECO:0000256" key="2">
    <source>
        <dbReference type="SAM" id="MobiDB-lite"/>
    </source>
</evidence>
<organism evidence="3 4">
    <name type="scientific">Lasiosphaeria miniovina</name>
    <dbReference type="NCBI Taxonomy" id="1954250"/>
    <lineage>
        <taxon>Eukaryota</taxon>
        <taxon>Fungi</taxon>
        <taxon>Dikarya</taxon>
        <taxon>Ascomycota</taxon>
        <taxon>Pezizomycotina</taxon>
        <taxon>Sordariomycetes</taxon>
        <taxon>Sordariomycetidae</taxon>
        <taxon>Sordariales</taxon>
        <taxon>Lasiosphaeriaceae</taxon>
        <taxon>Lasiosphaeria</taxon>
    </lineage>
</organism>
<evidence type="ECO:0008006" key="5">
    <source>
        <dbReference type="Google" id="ProtNLM"/>
    </source>
</evidence>
<accession>A0AA40E9U7</accession>
<feature type="region of interest" description="Disordered" evidence="2">
    <location>
        <begin position="33"/>
        <end position="52"/>
    </location>
</feature>
<dbReference type="EMBL" id="JAUIRO010000001">
    <property type="protein sequence ID" value="KAK0733699.1"/>
    <property type="molecule type" value="Genomic_DNA"/>
</dbReference>
<dbReference type="RefSeq" id="XP_060302576.1">
    <property type="nucleotide sequence ID" value="XM_060434399.1"/>
</dbReference>
<proteinExistence type="predicted"/>
<feature type="region of interest" description="Disordered" evidence="2">
    <location>
        <begin position="172"/>
        <end position="192"/>
    </location>
</feature>
<dbReference type="GeneID" id="85317669"/>
<sequence>MTELLLQSALAVSKSKQLIDEVAQIRQKCAADHNDEIGPSNTTTATSSSSGKPIIECPDCFEKLLEAVRSRYLNSTDHEWFSSRRAFLQELDTMCADAKEYQLDPRAIDDRIQEERSRWYAENVRSSLLRLMVGDPAGREAVFEKLEGPPSDFSGLARDIAGILRKGLASPEAGREFEGGGGEGGGGGEDDIPARLLAAQQPLKQLEVLREAFFAANGSGAYGARYGAVPKGHQKYFDMLNDHRSMEHVVERVLEERQAATGAREQTSRLRERLDELRRARAAHELQKSRKLKNRQSVGQRIPDELYDLPLCAVCGHMPSTRDFLCCPICAILVRRNVQDHPTVYCSPECEHKGHTPHTKSHTCASGGECIQLVQDEDHLMGEDGLDTGSEIYFCNECMDSIKLPTVWCSIRCADANFLRHRGAVHLHTRKRADRDRLDHYAADSETGYHTKDIAANVMSFSAAVKAWEDHTMVRLQN</sequence>
<name>A0AA40E9U7_9PEZI</name>
<reference evidence="3" key="1">
    <citation type="submission" date="2023-06" db="EMBL/GenBank/DDBJ databases">
        <title>Genome-scale phylogeny and comparative genomics of the fungal order Sordariales.</title>
        <authorList>
            <consortium name="Lawrence Berkeley National Laboratory"/>
            <person name="Hensen N."/>
            <person name="Bonometti L."/>
            <person name="Westerberg I."/>
            <person name="Brannstrom I.O."/>
            <person name="Guillou S."/>
            <person name="Cros-Aarteil S."/>
            <person name="Calhoun S."/>
            <person name="Haridas S."/>
            <person name="Kuo A."/>
            <person name="Mondo S."/>
            <person name="Pangilinan J."/>
            <person name="Riley R."/>
            <person name="LaButti K."/>
            <person name="Andreopoulos B."/>
            <person name="Lipzen A."/>
            <person name="Chen C."/>
            <person name="Yanf M."/>
            <person name="Daum C."/>
            <person name="Ng V."/>
            <person name="Clum A."/>
            <person name="Steindorff A."/>
            <person name="Ohm R."/>
            <person name="Martin F."/>
            <person name="Silar P."/>
            <person name="Natvig D."/>
            <person name="Lalanne C."/>
            <person name="Gautier V."/>
            <person name="Ament-velasquez S.L."/>
            <person name="Kruys A."/>
            <person name="Hutchinson M.I."/>
            <person name="Powell A.J."/>
            <person name="Barry K."/>
            <person name="Miller A.N."/>
            <person name="Grigoriev I.V."/>
            <person name="Debuchy R."/>
            <person name="Gladieux P."/>
            <person name="Thoren M.H."/>
            <person name="Johannesson H."/>
        </authorList>
    </citation>
    <scope>NUCLEOTIDE SEQUENCE</scope>
    <source>
        <strain evidence="3">SMH2392-1A</strain>
    </source>
</reference>
<evidence type="ECO:0000256" key="1">
    <source>
        <dbReference type="SAM" id="Coils"/>
    </source>
</evidence>
<dbReference type="Proteomes" id="UP001172101">
    <property type="component" value="Unassembled WGS sequence"/>
</dbReference>
<keyword evidence="4" id="KW-1185">Reference proteome</keyword>
<dbReference type="AlphaFoldDB" id="A0AA40E9U7"/>
<comment type="caution">
    <text evidence="3">The sequence shown here is derived from an EMBL/GenBank/DDBJ whole genome shotgun (WGS) entry which is preliminary data.</text>
</comment>
<gene>
    <name evidence="3" type="ORF">B0T26DRAFT_32986</name>
</gene>
<feature type="compositionally biased region" description="Low complexity" evidence="2">
    <location>
        <begin position="40"/>
        <end position="50"/>
    </location>
</feature>
<feature type="coiled-coil region" evidence="1">
    <location>
        <begin position="260"/>
        <end position="294"/>
    </location>
</feature>